<dbReference type="InterPro" id="IPR038726">
    <property type="entry name" value="PDDEXK_AddAB-type"/>
</dbReference>
<keyword evidence="3" id="KW-1185">Reference proteome</keyword>
<dbReference type="InterPro" id="IPR027417">
    <property type="entry name" value="P-loop_NTPase"/>
</dbReference>
<dbReference type="SUPFAM" id="SSF52980">
    <property type="entry name" value="Restriction endonuclease-like"/>
    <property type="match status" value="1"/>
</dbReference>
<feature type="domain" description="PD-(D/E)XK endonuclease-like" evidence="1">
    <location>
        <begin position="634"/>
        <end position="903"/>
    </location>
</feature>
<dbReference type="InterPro" id="IPR011335">
    <property type="entry name" value="Restrct_endonuc-II-like"/>
</dbReference>
<dbReference type="EMBL" id="JAVRHZ010000002">
    <property type="protein sequence ID" value="MDT0555656.1"/>
    <property type="molecule type" value="Genomic_DNA"/>
</dbReference>
<gene>
    <name evidence="2" type="ORF">RM538_06550</name>
</gene>
<name>A0ABU2YCQ5_9FLAO</name>
<organism evidence="2 3">
    <name type="scientific">Patiriisocius hiemis</name>
    <dbReference type="NCBI Taxonomy" id="3075604"/>
    <lineage>
        <taxon>Bacteria</taxon>
        <taxon>Pseudomonadati</taxon>
        <taxon>Bacteroidota</taxon>
        <taxon>Flavobacteriia</taxon>
        <taxon>Flavobacteriales</taxon>
        <taxon>Flavobacteriaceae</taxon>
        <taxon>Patiriisocius</taxon>
    </lineage>
</organism>
<dbReference type="Gene3D" id="3.90.320.10">
    <property type="match status" value="1"/>
</dbReference>
<protein>
    <submittedName>
        <fullName evidence="2">PD-(D/E)XK nuclease family protein</fullName>
    </submittedName>
</protein>
<dbReference type="RefSeq" id="WP_311332606.1">
    <property type="nucleotide sequence ID" value="NZ_JAVRHZ010000002.1"/>
</dbReference>
<evidence type="ECO:0000313" key="3">
    <source>
        <dbReference type="Proteomes" id="UP001254488"/>
    </source>
</evidence>
<evidence type="ECO:0000259" key="1">
    <source>
        <dbReference type="Pfam" id="PF12705"/>
    </source>
</evidence>
<accession>A0ABU2YCQ5</accession>
<dbReference type="SUPFAM" id="SSF52540">
    <property type="entry name" value="P-loop containing nucleoside triphosphate hydrolases"/>
    <property type="match status" value="1"/>
</dbReference>
<proteinExistence type="predicted"/>
<dbReference type="Proteomes" id="UP001254488">
    <property type="component" value="Unassembled WGS sequence"/>
</dbReference>
<sequence length="907" mass="104545">MQTFLEEVVKKLKSNYKDLSALTIILPSKRAGGFLKKKLLHSIDKTIFSPKIISIEEFIEELSALTIADNTLLLFKSYEVYKTVNPSHEKEDFETYISWVNTLLNDFNEIDRYLLDPKKFFTYLSGIKTLERWNVTHEKTTLIENYLKFWESLLGFYKALTQNLINNQTGYQGLVYRVAAQNIEHYISYNNTPHVFIGFNALNKAEQTIIQELLEAGNTEVFWDLDKTLYDDKKHAASYFLRNYVSTWKYYKTLRDIGLSNSFSENKNFQFIETQKNAAQVKYVSEILSKLSKEQLNSTAVVLADESLLIPLLYSLPENILEVNVTMGVSLQNFQITHFFDKLLTLQVKNKEQLFYKDVLTLLKHPIAATLVNDAPKIVEAIIVNNATHFNLDYILSIAKKDSHNTLTTLFSSFKKNPSLCISNCLHLLLQLKEKATSSLDKTVIYQLYELFKNLESYNTQFDAIQSIKTVHQLFKEAIATLSLDYKGNAYQGLQIMGVLETRVLDFETVIMTSVNEGILPSGKSNASFITYDLKKEFKLPLYTEKDAVYTYHFYRLLQRAKNVYLLYNNHSEGIQTGEKSRFILQLEVEKQQNHTIEKVVVSPKINLATKQLESIEKTEAILLEIQKIAKKGFSPSSLTNYIRNPIDFYYDSILRVEEDDTVEEIVAANTLGTIVHESLEILYKGSIGKELTIALLENILKEVDSEVKYQFKKIFKKGNTAKGKNLLIFEVAKRYIENFIHYEISEIKNGASIIIKSLEQKLTIPFSIKGISYPVNIKGTVDRVDTYNGQLRIIDYKTGSVQQRDLEIVDWETITEDYSYSKAFQVLTYCYIIAQKEKHSKYEAGIFSFKNLNNGFLRFATKPAPRSSKKDFTISHDILQNFAIMLTKLIQEICEPNIPFTEKEID</sequence>
<reference evidence="2 3" key="1">
    <citation type="submission" date="2023-09" db="EMBL/GenBank/DDBJ databases">
        <authorList>
            <person name="Rey-Velasco X."/>
        </authorList>
    </citation>
    <scope>NUCLEOTIDE SEQUENCE [LARGE SCALE GENOMIC DNA]</scope>
    <source>
        <strain evidence="2 3">W242</strain>
    </source>
</reference>
<dbReference type="InterPro" id="IPR011604">
    <property type="entry name" value="PDDEXK-like_dom_sf"/>
</dbReference>
<evidence type="ECO:0000313" key="2">
    <source>
        <dbReference type="EMBL" id="MDT0555656.1"/>
    </source>
</evidence>
<dbReference type="Pfam" id="PF12705">
    <property type="entry name" value="PDDEXK_1"/>
    <property type="match status" value="1"/>
</dbReference>
<comment type="caution">
    <text evidence="2">The sequence shown here is derived from an EMBL/GenBank/DDBJ whole genome shotgun (WGS) entry which is preliminary data.</text>
</comment>